<proteinExistence type="predicted"/>
<organism evidence="2 3">
    <name type="scientific">Aspergillus piperis CBS 112811</name>
    <dbReference type="NCBI Taxonomy" id="1448313"/>
    <lineage>
        <taxon>Eukaryota</taxon>
        <taxon>Fungi</taxon>
        <taxon>Dikarya</taxon>
        <taxon>Ascomycota</taxon>
        <taxon>Pezizomycotina</taxon>
        <taxon>Eurotiomycetes</taxon>
        <taxon>Eurotiomycetidae</taxon>
        <taxon>Eurotiales</taxon>
        <taxon>Aspergillaceae</taxon>
        <taxon>Aspergillus</taxon>
        <taxon>Aspergillus subgen. Circumdati</taxon>
    </lineage>
</organism>
<dbReference type="EMBL" id="KZ825075">
    <property type="protein sequence ID" value="RAH53822.1"/>
    <property type="molecule type" value="Genomic_DNA"/>
</dbReference>
<keyword evidence="3" id="KW-1185">Reference proteome</keyword>
<feature type="domain" description="SnoaL-like" evidence="1">
    <location>
        <begin position="19"/>
        <end position="146"/>
    </location>
</feature>
<dbReference type="InterPro" id="IPR032710">
    <property type="entry name" value="NTF2-like_dom_sf"/>
</dbReference>
<gene>
    <name evidence="2" type="ORF">BO85DRAFT_380797</name>
</gene>
<reference evidence="2 3" key="1">
    <citation type="submission" date="2018-02" db="EMBL/GenBank/DDBJ databases">
        <title>The genomes of Aspergillus section Nigri reveals drivers in fungal speciation.</title>
        <authorList>
            <consortium name="DOE Joint Genome Institute"/>
            <person name="Vesth T.C."/>
            <person name="Nybo J."/>
            <person name="Theobald S."/>
            <person name="Brandl J."/>
            <person name="Frisvad J.C."/>
            <person name="Nielsen K.F."/>
            <person name="Lyhne E.K."/>
            <person name="Kogle M.E."/>
            <person name="Kuo A."/>
            <person name="Riley R."/>
            <person name="Clum A."/>
            <person name="Nolan M."/>
            <person name="Lipzen A."/>
            <person name="Salamov A."/>
            <person name="Henrissat B."/>
            <person name="Wiebenga A."/>
            <person name="De vries R.P."/>
            <person name="Grigoriev I.V."/>
            <person name="Mortensen U.H."/>
            <person name="Andersen M.R."/>
            <person name="Baker S.E."/>
        </authorList>
    </citation>
    <scope>NUCLEOTIDE SEQUENCE [LARGE SCALE GENOMIC DNA]</scope>
    <source>
        <strain evidence="2 3">CBS 112811</strain>
    </source>
</reference>
<accession>A0A8G1QUI5</accession>
<name>A0A8G1QUI5_9EURO</name>
<dbReference type="Pfam" id="PF13577">
    <property type="entry name" value="SnoaL_4"/>
    <property type="match status" value="1"/>
</dbReference>
<evidence type="ECO:0000313" key="2">
    <source>
        <dbReference type="EMBL" id="RAH53822.1"/>
    </source>
</evidence>
<dbReference type="GeneID" id="37159799"/>
<dbReference type="Proteomes" id="UP000249526">
    <property type="component" value="Unassembled WGS sequence"/>
</dbReference>
<dbReference type="Gene3D" id="3.10.450.50">
    <property type="match status" value="1"/>
</dbReference>
<sequence length="163" mass="18125">MSMPTPIPVTLNNPPNPQTREDIIDALDRAILGLDTADSRLFDSALFPDSTFDLHGTVMSGLPNIHKDCYDNISKMDTTHILSNIRVSMVEGDECKVKLTASALAQHYRPGEGKVNDTSRLLGGGLYYCDVEKDVAGDELWKLRNWVVKLTWTEGDWGLFKGE</sequence>
<dbReference type="SUPFAM" id="SSF54427">
    <property type="entry name" value="NTF2-like"/>
    <property type="match status" value="1"/>
</dbReference>
<dbReference type="RefSeq" id="XP_025511744.1">
    <property type="nucleotide sequence ID" value="XM_025656397.1"/>
</dbReference>
<dbReference type="AlphaFoldDB" id="A0A8G1QUI5"/>
<evidence type="ECO:0000259" key="1">
    <source>
        <dbReference type="Pfam" id="PF13577"/>
    </source>
</evidence>
<dbReference type="InterPro" id="IPR037401">
    <property type="entry name" value="SnoaL-like"/>
</dbReference>
<evidence type="ECO:0000313" key="3">
    <source>
        <dbReference type="Proteomes" id="UP000249526"/>
    </source>
</evidence>
<protein>
    <recommendedName>
        <fullName evidence="1">SnoaL-like domain-containing protein</fullName>
    </recommendedName>
</protein>